<gene>
    <name evidence="2" type="ORF">SAMN05444164_3727</name>
</gene>
<dbReference type="AlphaFoldDB" id="A0A1H4Y1X7"/>
<accession>A0A1H4Y1X7</accession>
<sequence length="187" mass="20301">MKTMTRRLGLQIMAGAAAAPAAASTASLPNPDAELIELGRRFVELARLRDAASEETTRRLEMARLSYPPGTYRDAILRGIEAREAYETACADADRRSGYADAEDAFEAAMDQMRTTFARMITIRPTTIEGMRAIALGVLDFEWDGNNVEYCEGGAGDVESAAVAVLVAGLLDKPLPERLTDWAAAWI</sequence>
<keyword evidence="1" id="KW-0732">Signal</keyword>
<organism evidence="2 3">
    <name type="scientific">Bradyrhizobium erythrophlei</name>
    <dbReference type="NCBI Taxonomy" id="1437360"/>
    <lineage>
        <taxon>Bacteria</taxon>
        <taxon>Pseudomonadati</taxon>
        <taxon>Pseudomonadota</taxon>
        <taxon>Alphaproteobacteria</taxon>
        <taxon>Hyphomicrobiales</taxon>
        <taxon>Nitrobacteraceae</taxon>
        <taxon>Bradyrhizobium</taxon>
    </lineage>
</organism>
<proteinExistence type="predicted"/>
<dbReference type="Proteomes" id="UP000198992">
    <property type="component" value="Unassembled WGS sequence"/>
</dbReference>
<protein>
    <submittedName>
        <fullName evidence="2">Uncharacterized protein</fullName>
    </submittedName>
</protein>
<dbReference type="EMBL" id="FNTH01000001">
    <property type="protein sequence ID" value="SED11161.1"/>
    <property type="molecule type" value="Genomic_DNA"/>
</dbReference>
<evidence type="ECO:0000313" key="3">
    <source>
        <dbReference type="Proteomes" id="UP000198992"/>
    </source>
</evidence>
<dbReference type="RefSeq" id="WP_143046711.1">
    <property type="nucleotide sequence ID" value="NZ_FNTH01000001.1"/>
</dbReference>
<dbReference type="InterPro" id="IPR006311">
    <property type="entry name" value="TAT_signal"/>
</dbReference>
<reference evidence="2 3" key="1">
    <citation type="submission" date="2016-10" db="EMBL/GenBank/DDBJ databases">
        <authorList>
            <person name="de Groot N.N."/>
        </authorList>
    </citation>
    <scope>NUCLEOTIDE SEQUENCE [LARGE SCALE GENOMIC DNA]</scope>
    <source>
        <strain evidence="2 3">MT12</strain>
    </source>
</reference>
<feature type="chain" id="PRO_5011479499" evidence="1">
    <location>
        <begin position="24"/>
        <end position="187"/>
    </location>
</feature>
<dbReference type="PROSITE" id="PS51318">
    <property type="entry name" value="TAT"/>
    <property type="match status" value="1"/>
</dbReference>
<evidence type="ECO:0000313" key="2">
    <source>
        <dbReference type="EMBL" id="SED11161.1"/>
    </source>
</evidence>
<evidence type="ECO:0000256" key="1">
    <source>
        <dbReference type="SAM" id="SignalP"/>
    </source>
</evidence>
<feature type="signal peptide" evidence="1">
    <location>
        <begin position="1"/>
        <end position="23"/>
    </location>
</feature>
<name>A0A1H4Y1X7_9BRAD</name>